<dbReference type="InterPro" id="IPR001915">
    <property type="entry name" value="Peptidase_M48"/>
</dbReference>
<dbReference type="GO" id="GO:0004222">
    <property type="term" value="F:metalloendopeptidase activity"/>
    <property type="evidence" value="ECO:0007669"/>
    <property type="project" value="InterPro"/>
</dbReference>
<dbReference type="Gene3D" id="3.30.2010.10">
    <property type="entry name" value="Metalloproteases ('zincins'), catalytic domain"/>
    <property type="match status" value="1"/>
</dbReference>
<protein>
    <submittedName>
        <fullName evidence="14">Zn-dependent protease with chaperone function</fullName>
    </submittedName>
</protein>
<evidence type="ECO:0000256" key="8">
    <source>
        <dbReference type="ARBA" id="ARBA00022833"/>
    </source>
</evidence>
<feature type="transmembrane region" description="Helical" evidence="12">
    <location>
        <begin position="53"/>
        <end position="80"/>
    </location>
</feature>
<dbReference type="Pfam" id="PF01435">
    <property type="entry name" value="Peptidase_M48"/>
    <property type="match status" value="1"/>
</dbReference>
<dbReference type="GO" id="GO:0005886">
    <property type="term" value="C:plasma membrane"/>
    <property type="evidence" value="ECO:0007669"/>
    <property type="project" value="UniProtKB-SubCell"/>
</dbReference>
<dbReference type="CDD" id="cd07328">
    <property type="entry name" value="M48_Ste24p_like"/>
    <property type="match status" value="1"/>
</dbReference>
<feature type="transmembrane region" description="Helical" evidence="12">
    <location>
        <begin position="140"/>
        <end position="162"/>
    </location>
</feature>
<feature type="domain" description="Peptidase M48" evidence="13">
    <location>
        <begin position="236"/>
        <end position="416"/>
    </location>
</feature>
<evidence type="ECO:0000256" key="5">
    <source>
        <dbReference type="ARBA" id="ARBA00022692"/>
    </source>
</evidence>
<dbReference type="PANTHER" id="PTHR43221:SF1">
    <property type="entry name" value="PROTEASE HTPX"/>
    <property type="match status" value="1"/>
</dbReference>
<sequence>MDKKSLLYCFGIPLLLFIWSCWQYSRISDSDAWVVIEWGTASHNILMPLSRRYVAGLSVTLSVIALFASTCAVVLSLYSVRKARISTGQLIHAFTLCRKMLPLIMAALMTAMGFALVSVLLYELLWLLTIKQTTPLNIKLFGVLLLVTGWLIFMVLSSLFLLKRCYAKIQPQDRNVFGIAMTEQDAPALWRWVRELAQRGQAIMPDNIVVGLFQGFYVTTLPVQLEKGERLTGNTLYFPVTLAAFLDKDEIAAVIGHELGHFSGQDTAYTLHFAGLYSGMKSSLDHFYQNLKFCGWFERIALSPPVHIGVWFYRRFDVTVSGWSRMRELAADAAGARTSTPQALASSLLRCTTLDIELAAPMQRFLDRKLSTTNLVNTLYSGLYKLGALNAEVALGRKLSHPTDHHPTVRERLKQLNVPPDNVLLTRASRQVNEADYLWLQHLLPDFPALCRALTAQVNDELNANHHAYLEQLQEMVAQASDAVVVSLKKGNVWGYIALAMIAGFPACVLFILNRLWGLTFLQFDTVVGGLAAMSIILALGAWAMYQRVRQPLLTLRPQAIESYQLSAPLALSKIEATHVSKFRGQNCIELYWTEGYQPPECIVGRFVHNFIFDTQKRKVIITIPGGMTQGEARENITLGELHTRIREYIGATWARQTLNDL</sequence>
<keyword evidence="3" id="KW-1003">Cell membrane</keyword>
<evidence type="ECO:0000256" key="9">
    <source>
        <dbReference type="ARBA" id="ARBA00022989"/>
    </source>
</evidence>
<dbReference type="Proteomes" id="UP000198975">
    <property type="component" value="Unassembled WGS sequence"/>
</dbReference>
<evidence type="ECO:0000313" key="15">
    <source>
        <dbReference type="Proteomes" id="UP000198975"/>
    </source>
</evidence>
<feature type="transmembrane region" description="Helical" evidence="12">
    <location>
        <begin position="101"/>
        <end position="128"/>
    </location>
</feature>
<comment type="cofactor">
    <cofactor evidence="1">
        <name>Zn(2+)</name>
        <dbReference type="ChEBI" id="CHEBI:29105"/>
    </cofactor>
</comment>
<dbReference type="GO" id="GO:0046872">
    <property type="term" value="F:metal ion binding"/>
    <property type="evidence" value="ECO:0007669"/>
    <property type="project" value="UniProtKB-KW"/>
</dbReference>
<comment type="subcellular location">
    <subcellularLocation>
        <location evidence="2">Cell membrane</location>
        <topology evidence="2">Multi-pass membrane protein</topology>
    </subcellularLocation>
</comment>
<proteinExistence type="predicted"/>
<dbReference type="RefSeq" id="WP_088238246.1">
    <property type="nucleotide sequence ID" value="NZ_FMAY01000001.1"/>
</dbReference>
<feature type="transmembrane region" description="Helical" evidence="12">
    <location>
        <begin position="526"/>
        <end position="546"/>
    </location>
</feature>
<evidence type="ECO:0000256" key="10">
    <source>
        <dbReference type="ARBA" id="ARBA00023049"/>
    </source>
</evidence>
<gene>
    <name evidence="14" type="ORF">GA0061071_101597</name>
</gene>
<dbReference type="AlphaFoldDB" id="A0A1C3ZFQ6"/>
<keyword evidence="5 12" id="KW-0812">Transmembrane</keyword>
<keyword evidence="6" id="KW-0479">Metal-binding</keyword>
<evidence type="ECO:0000256" key="7">
    <source>
        <dbReference type="ARBA" id="ARBA00022801"/>
    </source>
</evidence>
<evidence type="ECO:0000256" key="1">
    <source>
        <dbReference type="ARBA" id="ARBA00001947"/>
    </source>
</evidence>
<keyword evidence="9 12" id="KW-1133">Transmembrane helix</keyword>
<evidence type="ECO:0000256" key="3">
    <source>
        <dbReference type="ARBA" id="ARBA00022475"/>
    </source>
</evidence>
<organism evidence="14 15">
    <name type="scientific">Kosakonia oryzendophytica</name>
    <dbReference type="NCBI Taxonomy" id="1005665"/>
    <lineage>
        <taxon>Bacteria</taxon>
        <taxon>Pseudomonadati</taxon>
        <taxon>Pseudomonadota</taxon>
        <taxon>Gammaproteobacteria</taxon>
        <taxon>Enterobacterales</taxon>
        <taxon>Enterobacteriaceae</taxon>
        <taxon>Kosakonia</taxon>
    </lineage>
</organism>
<keyword evidence="15" id="KW-1185">Reference proteome</keyword>
<keyword evidence="4 14" id="KW-0645">Protease</keyword>
<evidence type="ECO:0000313" key="14">
    <source>
        <dbReference type="EMBL" id="SCB81080.1"/>
    </source>
</evidence>
<evidence type="ECO:0000256" key="2">
    <source>
        <dbReference type="ARBA" id="ARBA00004651"/>
    </source>
</evidence>
<name>A0A1C3ZFQ6_9ENTR</name>
<dbReference type="EMBL" id="FMAY01000001">
    <property type="protein sequence ID" value="SCB81080.1"/>
    <property type="molecule type" value="Genomic_DNA"/>
</dbReference>
<evidence type="ECO:0000256" key="4">
    <source>
        <dbReference type="ARBA" id="ARBA00022670"/>
    </source>
</evidence>
<keyword evidence="10" id="KW-0482">Metalloprotease</keyword>
<dbReference type="OrthoDB" id="5295941at2"/>
<reference evidence="15" key="1">
    <citation type="submission" date="2016-08" db="EMBL/GenBank/DDBJ databases">
        <authorList>
            <person name="Varghese N."/>
            <person name="Submissions Spin"/>
        </authorList>
    </citation>
    <scope>NUCLEOTIDE SEQUENCE [LARGE SCALE GENOMIC DNA]</scope>
    <source>
        <strain evidence="15">REICA_082</strain>
    </source>
</reference>
<accession>A0A1C3ZFQ6</accession>
<evidence type="ECO:0000259" key="13">
    <source>
        <dbReference type="Pfam" id="PF01435"/>
    </source>
</evidence>
<feature type="transmembrane region" description="Helical" evidence="12">
    <location>
        <begin position="7"/>
        <end position="25"/>
    </location>
</feature>
<evidence type="ECO:0000256" key="11">
    <source>
        <dbReference type="ARBA" id="ARBA00023136"/>
    </source>
</evidence>
<evidence type="ECO:0000256" key="12">
    <source>
        <dbReference type="SAM" id="Phobius"/>
    </source>
</evidence>
<evidence type="ECO:0000256" key="6">
    <source>
        <dbReference type="ARBA" id="ARBA00022723"/>
    </source>
</evidence>
<dbReference type="GO" id="GO:0006508">
    <property type="term" value="P:proteolysis"/>
    <property type="evidence" value="ECO:0007669"/>
    <property type="project" value="UniProtKB-KW"/>
</dbReference>
<keyword evidence="8" id="KW-0862">Zinc</keyword>
<keyword evidence="7" id="KW-0378">Hydrolase</keyword>
<keyword evidence="11 12" id="KW-0472">Membrane</keyword>
<feature type="transmembrane region" description="Helical" evidence="12">
    <location>
        <begin position="493"/>
        <end position="514"/>
    </location>
</feature>
<dbReference type="InterPro" id="IPR050083">
    <property type="entry name" value="HtpX_protease"/>
</dbReference>
<dbReference type="PANTHER" id="PTHR43221">
    <property type="entry name" value="PROTEASE HTPX"/>
    <property type="match status" value="1"/>
</dbReference>